<proteinExistence type="inferred from homology"/>
<keyword evidence="3 6" id="KW-0808">Transferase</keyword>
<evidence type="ECO:0000313" key="7">
    <source>
        <dbReference type="EMBL" id="MFC2992413.1"/>
    </source>
</evidence>
<dbReference type="Gene3D" id="1.10.600.10">
    <property type="entry name" value="Farnesyl Diphosphate Synthase"/>
    <property type="match status" value="1"/>
</dbReference>
<dbReference type="PROSITE" id="PS00723">
    <property type="entry name" value="POLYPRENYL_SYNTHASE_1"/>
    <property type="match status" value="1"/>
</dbReference>
<dbReference type="PANTHER" id="PTHR12001:SF69">
    <property type="entry name" value="ALL TRANS-POLYPRENYL-DIPHOSPHATE SYNTHASE PDSS1"/>
    <property type="match status" value="1"/>
</dbReference>
<dbReference type="InterPro" id="IPR000092">
    <property type="entry name" value="Polyprenyl_synt"/>
</dbReference>
<dbReference type="InterPro" id="IPR033749">
    <property type="entry name" value="Polyprenyl_synt_CS"/>
</dbReference>
<comment type="cofactor">
    <cofactor evidence="1">
        <name>Mg(2+)</name>
        <dbReference type="ChEBI" id="CHEBI:18420"/>
    </cofactor>
</comment>
<evidence type="ECO:0000256" key="5">
    <source>
        <dbReference type="ARBA" id="ARBA00022842"/>
    </source>
</evidence>
<comment type="similarity">
    <text evidence="2 6">Belongs to the FPP/GGPP synthase family.</text>
</comment>
<dbReference type="Pfam" id="PF00348">
    <property type="entry name" value="polyprenyl_synt"/>
    <property type="match status" value="1"/>
</dbReference>
<organism evidence="7 8">
    <name type="scientific">Halomonas tibetensis</name>
    <dbReference type="NCBI Taxonomy" id="2259590"/>
    <lineage>
        <taxon>Bacteria</taxon>
        <taxon>Pseudomonadati</taxon>
        <taxon>Pseudomonadota</taxon>
        <taxon>Gammaproteobacteria</taxon>
        <taxon>Oceanospirillales</taxon>
        <taxon>Halomonadaceae</taxon>
        <taxon>Halomonas</taxon>
    </lineage>
</organism>
<keyword evidence="4" id="KW-0479">Metal-binding</keyword>
<keyword evidence="8" id="KW-1185">Reference proteome</keyword>
<evidence type="ECO:0000256" key="6">
    <source>
        <dbReference type="RuleBase" id="RU004466"/>
    </source>
</evidence>
<evidence type="ECO:0000256" key="3">
    <source>
        <dbReference type="ARBA" id="ARBA00022679"/>
    </source>
</evidence>
<evidence type="ECO:0000256" key="4">
    <source>
        <dbReference type="ARBA" id="ARBA00022723"/>
    </source>
</evidence>
<dbReference type="PANTHER" id="PTHR12001">
    <property type="entry name" value="GERANYLGERANYL PYROPHOSPHATE SYNTHASE"/>
    <property type="match status" value="1"/>
</dbReference>
<dbReference type="SFLD" id="SFLDS00005">
    <property type="entry name" value="Isoprenoid_Synthase_Type_I"/>
    <property type="match status" value="1"/>
</dbReference>
<name>A0ABV7B6C1_9GAMM</name>
<protein>
    <submittedName>
        <fullName evidence="7">Polyprenyl synthetase family protein</fullName>
    </submittedName>
</protein>
<dbReference type="EMBL" id="JBHRSQ010000012">
    <property type="protein sequence ID" value="MFC2992413.1"/>
    <property type="molecule type" value="Genomic_DNA"/>
</dbReference>
<dbReference type="Proteomes" id="UP001595386">
    <property type="component" value="Unassembled WGS sequence"/>
</dbReference>
<evidence type="ECO:0000256" key="2">
    <source>
        <dbReference type="ARBA" id="ARBA00006706"/>
    </source>
</evidence>
<evidence type="ECO:0000313" key="8">
    <source>
        <dbReference type="Proteomes" id="UP001595386"/>
    </source>
</evidence>
<evidence type="ECO:0000256" key="1">
    <source>
        <dbReference type="ARBA" id="ARBA00001946"/>
    </source>
</evidence>
<comment type="caution">
    <text evidence="7">The sequence shown here is derived from an EMBL/GenBank/DDBJ whole genome shotgun (WGS) entry which is preliminary data.</text>
</comment>
<reference evidence="8" key="1">
    <citation type="journal article" date="2019" name="Int. J. Syst. Evol. Microbiol.">
        <title>The Global Catalogue of Microorganisms (GCM) 10K type strain sequencing project: providing services to taxonomists for standard genome sequencing and annotation.</title>
        <authorList>
            <consortium name="The Broad Institute Genomics Platform"/>
            <consortium name="The Broad Institute Genome Sequencing Center for Infectious Disease"/>
            <person name="Wu L."/>
            <person name="Ma J."/>
        </authorList>
    </citation>
    <scope>NUCLEOTIDE SEQUENCE [LARGE SCALE GENOMIC DNA]</scope>
    <source>
        <strain evidence="8">KCTC 52660</strain>
    </source>
</reference>
<dbReference type="SUPFAM" id="SSF48576">
    <property type="entry name" value="Terpenoid synthases"/>
    <property type="match status" value="1"/>
</dbReference>
<dbReference type="InterPro" id="IPR008949">
    <property type="entry name" value="Isoprenoid_synthase_dom_sf"/>
</dbReference>
<sequence>MAPAISNRYAANFHLSHDNETSGSSPGHDSEPLEHLEATRQQVDEELILVKGLMRESLGAPDAWPAVAASLYHLDTGGSYLRARFALMSGIAYGASLAHRTAAAAATELVHNASLVHDDICDADTSRRGQPCVWQRDNPAVALCSGDLLLTAAFRVALRSDCADHCMSLVTLLTDRVSQVVAGQSIEVADPCSEERVNLNDYLEATLAKTSPLIALPLEAGATGGKLSAAQHALLLRFANAVGLSYQIIDDLDDVDMNADSLHHYDTRTHHRYHAWAWHWSRRKERTGFALRDTMQRALNHADAALARAERLKAEFPALLAHALDDIIDSLRQRLMVHQATIRRLPRDLHQGAIS</sequence>
<gene>
    <name evidence="7" type="ORF">ACFODV_10260</name>
</gene>
<keyword evidence="5" id="KW-0460">Magnesium</keyword>
<dbReference type="PROSITE" id="PS00444">
    <property type="entry name" value="POLYPRENYL_SYNTHASE_2"/>
    <property type="match status" value="1"/>
</dbReference>
<dbReference type="RefSeq" id="WP_379758593.1">
    <property type="nucleotide sequence ID" value="NZ_JBHRSQ010000012.1"/>
</dbReference>
<accession>A0ABV7B6C1</accession>